<dbReference type="PANTHER" id="PTHR43155:SF2">
    <property type="entry name" value="CYCLIC DI-GMP PHOSPHODIESTERASE PA4108"/>
    <property type="match status" value="1"/>
</dbReference>
<dbReference type="Gene3D" id="1.10.3210.10">
    <property type="entry name" value="Hypothetical protein af1432"/>
    <property type="match status" value="1"/>
</dbReference>
<dbReference type="PROSITE" id="PS51832">
    <property type="entry name" value="HD_GYP"/>
    <property type="match status" value="1"/>
</dbReference>
<dbReference type="GO" id="GO:0016787">
    <property type="term" value="F:hydrolase activity"/>
    <property type="evidence" value="ECO:0007669"/>
    <property type="project" value="UniProtKB-KW"/>
</dbReference>
<dbReference type="InterPro" id="IPR006674">
    <property type="entry name" value="HD_domain"/>
</dbReference>
<dbReference type="HOGENOM" id="CLU_000445_92_13_0"/>
<dbReference type="InterPro" id="IPR037522">
    <property type="entry name" value="HD_GYP_dom"/>
</dbReference>
<keyword evidence="4" id="KW-1185">Reference proteome</keyword>
<keyword evidence="3" id="KW-0378">Hydrolase</keyword>
<sequence>MLNHTQKLNRLVEFGLEISHVADLDLLLEKVLSEARFLFNADAGSIYIKEGEKLRFTISQNETLQKRLPKGQKLIYTSFTLPINNQSIAGYVANNDQALNIPDVYQLRPDLPFSFNKEFDRMSDYHTQSMLTIPMKNTRNQIVGVLQLINAQDDQGKIIPFDAEDEPIVKHFAIYAANAIERAQMTRDTIERMIRMAELRDPRETGPHANRVAAFSVELYEAYAQKKNLPQKEVECTRDALRMAAMLHDVGKVAISDTILKKPGKLSDDEYEIMKKHTIHGARLFIDPRSDFDEFSAIVALNHHERWDGNGYPGHVDPASGAPLPGYQGKSGKARGKREEEIPLFGRIVALADVYDALSSARVYKKAWSEEKVLQIIEEERGKQFDPQLVDCFFARLDMIRSLASKYPDKNPAE</sequence>
<dbReference type="Pfam" id="PF01590">
    <property type="entry name" value="GAF"/>
    <property type="match status" value="1"/>
</dbReference>
<dbReference type="InParanoid" id="H1XWD2"/>
<evidence type="ECO:0000259" key="1">
    <source>
        <dbReference type="PROSITE" id="PS51832"/>
    </source>
</evidence>
<dbReference type="InterPro" id="IPR029016">
    <property type="entry name" value="GAF-like_dom_sf"/>
</dbReference>
<dbReference type="SUPFAM" id="SSF55781">
    <property type="entry name" value="GAF domain-like"/>
    <property type="match status" value="1"/>
</dbReference>
<dbReference type="Proteomes" id="UP000183868">
    <property type="component" value="Chromosome"/>
</dbReference>
<gene>
    <name evidence="2" type="ORF">Cabys_4057</name>
    <name evidence="3" type="ORF">Calab_1086</name>
</gene>
<proteinExistence type="predicted"/>
<dbReference type="KEGG" id="caby:Cabys_4057"/>
<dbReference type="SMART" id="SM00065">
    <property type="entry name" value="GAF"/>
    <property type="match status" value="1"/>
</dbReference>
<dbReference type="PANTHER" id="PTHR43155">
    <property type="entry name" value="CYCLIC DI-GMP PHOSPHODIESTERASE PA4108-RELATED"/>
    <property type="match status" value="1"/>
</dbReference>
<evidence type="ECO:0000313" key="5">
    <source>
        <dbReference type="Proteomes" id="UP000183868"/>
    </source>
</evidence>
<feature type="domain" description="HD-GYP" evidence="1">
    <location>
        <begin position="183"/>
        <end position="409"/>
    </location>
</feature>
<dbReference type="Pfam" id="PF01966">
    <property type="entry name" value="HD"/>
    <property type="match status" value="1"/>
</dbReference>
<dbReference type="PaxDb" id="880073-Calab_1086"/>
<dbReference type="SUPFAM" id="SSF109604">
    <property type="entry name" value="HD-domain/PDEase-like"/>
    <property type="match status" value="1"/>
</dbReference>
<protein>
    <submittedName>
        <fullName evidence="2">GAF domain-containing protein</fullName>
    </submittedName>
    <submittedName>
        <fullName evidence="3">Metal dependent phosphohydrolase with GAF sensor</fullName>
    </submittedName>
</protein>
<dbReference type="EMBL" id="CM001402">
    <property type="protein sequence ID" value="EHO40714.1"/>
    <property type="molecule type" value="Genomic_DNA"/>
</dbReference>
<dbReference type="Gene3D" id="3.30.450.40">
    <property type="match status" value="1"/>
</dbReference>
<dbReference type="eggNOG" id="COG2203">
    <property type="taxonomic scope" value="Bacteria"/>
</dbReference>
<dbReference type="RefSeq" id="WP_006927735.1">
    <property type="nucleotide sequence ID" value="NZ_CM001402.1"/>
</dbReference>
<accession>H1XWD2</accession>
<dbReference type="Proteomes" id="UP000004671">
    <property type="component" value="Chromosome"/>
</dbReference>
<name>H1XWD2_CALAY</name>
<dbReference type="OrthoDB" id="9764337at2"/>
<dbReference type="AlphaFoldDB" id="H1XWD2"/>
<dbReference type="CDD" id="cd00077">
    <property type="entry name" value="HDc"/>
    <property type="match status" value="1"/>
</dbReference>
<evidence type="ECO:0000313" key="2">
    <source>
        <dbReference type="EMBL" id="APF20802.1"/>
    </source>
</evidence>
<dbReference type="InterPro" id="IPR003018">
    <property type="entry name" value="GAF"/>
</dbReference>
<organism evidence="3 4">
    <name type="scientific">Caldithrix abyssi DSM 13497</name>
    <dbReference type="NCBI Taxonomy" id="880073"/>
    <lineage>
        <taxon>Bacteria</taxon>
        <taxon>Pseudomonadati</taxon>
        <taxon>Calditrichota</taxon>
        <taxon>Calditrichia</taxon>
        <taxon>Calditrichales</taxon>
        <taxon>Calditrichaceae</taxon>
        <taxon>Caldithrix</taxon>
    </lineage>
</organism>
<dbReference type="InterPro" id="IPR003607">
    <property type="entry name" value="HD/PDEase_dom"/>
</dbReference>
<dbReference type="eggNOG" id="COG3437">
    <property type="taxonomic scope" value="Bacteria"/>
</dbReference>
<dbReference type="SMART" id="SM00471">
    <property type="entry name" value="HDc"/>
    <property type="match status" value="1"/>
</dbReference>
<dbReference type="STRING" id="880073.Cabys_4057"/>
<evidence type="ECO:0000313" key="4">
    <source>
        <dbReference type="Proteomes" id="UP000004671"/>
    </source>
</evidence>
<dbReference type="EMBL" id="CP018099">
    <property type="protein sequence ID" value="APF20802.1"/>
    <property type="molecule type" value="Genomic_DNA"/>
</dbReference>
<reference evidence="3 4" key="1">
    <citation type="submission" date="2011-09" db="EMBL/GenBank/DDBJ databases">
        <title>The permanent draft genome of Caldithrix abyssi DSM 13497.</title>
        <authorList>
            <consortium name="US DOE Joint Genome Institute (JGI-PGF)"/>
            <person name="Lucas S."/>
            <person name="Han J."/>
            <person name="Lapidus A."/>
            <person name="Bruce D."/>
            <person name="Goodwin L."/>
            <person name="Pitluck S."/>
            <person name="Peters L."/>
            <person name="Kyrpides N."/>
            <person name="Mavromatis K."/>
            <person name="Ivanova N."/>
            <person name="Mikhailova N."/>
            <person name="Chertkov O."/>
            <person name="Detter J.C."/>
            <person name="Tapia R."/>
            <person name="Han C."/>
            <person name="Land M."/>
            <person name="Hauser L."/>
            <person name="Markowitz V."/>
            <person name="Cheng J.-F."/>
            <person name="Hugenholtz P."/>
            <person name="Woyke T."/>
            <person name="Wu D."/>
            <person name="Spring S."/>
            <person name="Brambilla E."/>
            <person name="Klenk H.-P."/>
            <person name="Eisen J.A."/>
        </authorList>
    </citation>
    <scope>NUCLEOTIDE SEQUENCE [LARGE SCALE GENOMIC DNA]</scope>
    <source>
        <strain evidence="3 4">DSM 13497</strain>
    </source>
</reference>
<evidence type="ECO:0000313" key="3">
    <source>
        <dbReference type="EMBL" id="EHO40714.1"/>
    </source>
</evidence>
<reference evidence="2 5" key="2">
    <citation type="submission" date="2016-11" db="EMBL/GenBank/DDBJ databases">
        <title>Genomic analysis of Caldithrix abyssi and proposal of a novel bacterial phylum Caldithrichaeota.</title>
        <authorList>
            <person name="Kublanov I."/>
            <person name="Sigalova O."/>
            <person name="Gavrilov S."/>
            <person name="Lebedinsky A."/>
            <person name="Ivanova N."/>
            <person name="Daum C."/>
            <person name="Reddy T."/>
            <person name="Klenk H.P."/>
            <person name="Goker M."/>
            <person name="Reva O."/>
            <person name="Miroshnichenko M."/>
            <person name="Kyprides N."/>
            <person name="Woyke T."/>
            <person name="Gelfand M."/>
        </authorList>
    </citation>
    <scope>NUCLEOTIDE SEQUENCE [LARGE SCALE GENOMIC DNA]</scope>
    <source>
        <strain evidence="2 5">LF13</strain>
    </source>
</reference>